<evidence type="ECO:0000313" key="2">
    <source>
        <dbReference type="Proteomes" id="UP001177670"/>
    </source>
</evidence>
<comment type="caution">
    <text evidence="1">The sequence shown here is derived from an EMBL/GenBank/DDBJ whole genome shotgun (WGS) entry which is preliminary data.</text>
</comment>
<dbReference type="AlphaFoldDB" id="A0AA40FVX5"/>
<protein>
    <submittedName>
        <fullName evidence="1">Uncharacterized protein</fullName>
    </submittedName>
</protein>
<keyword evidence="2" id="KW-1185">Reference proteome</keyword>
<name>A0AA40FVX5_9HYME</name>
<reference evidence="1" key="1">
    <citation type="submission" date="2021-10" db="EMBL/GenBank/DDBJ databases">
        <title>Melipona bicolor Genome sequencing and assembly.</title>
        <authorList>
            <person name="Araujo N.S."/>
            <person name="Arias M.C."/>
        </authorList>
    </citation>
    <scope>NUCLEOTIDE SEQUENCE</scope>
    <source>
        <strain evidence="1">USP_2M_L1-L4_2017</strain>
        <tissue evidence="1">Whole body</tissue>
    </source>
</reference>
<gene>
    <name evidence="1" type="ORF">K0M31_005579</name>
</gene>
<dbReference type="EMBL" id="JAHYIQ010000015">
    <property type="protein sequence ID" value="KAK1126052.1"/>
    <property type="molecule type" value="Genomic_DNA"/>
</dbReference>
<organism evidence="1 2">
    <name type="scientific">Melipona bicolor</name>
    <dbReference type="NCBI Taxonomy" id="60889"/>
    <lineage>
        <taxon>Eukaryota</taxon>
        <taxon>Metazoa</taxon>
        <taxon>Ecdysozoa</taxon>
        <taxon>Arthropoda</taxon>
        <taxon>Hexapoda</taxon>
        <taxon>Insecta</taxon>
        <taxon>Pterygota</taxon>
        <taxon>Neoptera</taxon>
        <taxon>Endopterygota</taxon>
        <taxon>Hymenoptera</taxon>
        <taxon>Apocrita</taxon>
        <taxon>Aculeata</taxon>
        <taxon>Apoidea</taxon>
        <taxon>Anthophila</taxon>
        <taxon>Apidae</taxon>
        <taxon>Melipona</taxon>
    </lineage>
</organism>
<evidence type="ECO:0000313" key="1">
    <source>
        <dbReference type="EMBL" id="KAK1126052.1"/>
    </source>
</evidence>
<accession>A0AA40FVX5</accession>
<sequence length="67" mass="7449">MSCNVRPNLSETLCLGTIFARSLNIKEDDEVFVSFVRDVPVLAKIDVAPLTMSDREILVGLIDVKLK</sequence>
<proteinExistence type="predicted"/>
<dbReference type="Proteomes" id="UP001177670">
    <property type="component" value="Unassembled WGS sequence"/>
</dbReference>